<gene>
    <name evidence="17" type="ORF">BaRGS_00022157</name>
</gene>
<dbReference type="Proteomes" id="UP001519460">
    <property type="component" value="Unassembled WGS sequence"/>
</dbReference>
<feature type="transmembrane region" description="Helical" evidence="13">
    <location>
        <begin position="491"/>
        <end position="516"/>
    </location>
</feature>
<comment type="subcellular location">
    <subcellularLocation>
        <location evidence="1">Vacuole membrane</location>
        <topology evidence="1">Multi-pass membrane protein</topology>
    </subcellularLocation>
</comment>
<dbReference type="InterPro" id="IPR036640">
    <property type="entry name" value="ABC1_TM_sf"/>
</dbReference>
<dbReference type="EMBL" id="JACVVK020000176">
    <property type="protein sequence ID" value="KAK7486632.1"/>
    <property type="molecule type" value="Genomic_DNA"/>
</dbReference>
<keyword evidence="5 13" id="KW-0812">Transmembrane</keyword>
<dbReference type="FunFam" id="1.20.1560.10:FF:000001">
    <property type="entry name" value="ATP-binding cassette subfamily C member 1"/>
    <property type="match status" value="1"/>
</dbReference>
<evidence type="ECO:0000256" key="9">
    <source>
        <dbReference type="ARBA" id="ARBA00022989"/>
    </source>
</evidence>
<dbReference type="InterPro" id="IPR003593">
    <property type="entry name" value="AAA+_ATPase"/>
</dbReference>
<dbReference type="GO" id="GO:0015431">
    <property type="term" value="F:ABC-type glutathione S-conjugate transporter activity"/>
    <property type="evidence" value="ECO:0007669"/>
    <property type="project" value="UniProtKB-EC"/>
</dbReference>
<proteinExistence type="inferred from homology"/>
<dbReference type="GO" id="GO:0000323">
    <property type="term" value="C:lytic vacuole"/>
    <property type="evidence" value="ECO:0007669"/>
    <property type="project" value="UniProtKB-ARBA"/>
</dbReference>
<evidence type="ECO:0000256" key="2">
    <source>
        <dbReference type="ARBA" id="ARBA00009726"/>
    </source>
</evidence>
<dbReference type="PANTHER" id="PTHR24223:SF443">
    <property type="entry name" value="MULTIDRUG-RESISTANCE LIKE PROTEIN 1, ISOFORM I"/>
    <property type="match status" value="1"/>
</dbReference>
<keyword evidence="4" id="KW-0926">Vacuole</keyword>
<dbReference type="FunFam" id="3.40.50.300:FF:000074">
    <property type="entry name" value="Multidrug resistance-associated protein 5 isoform 1"/>
    <property type="match status" value="1"/>
</dbReference>
<comment type="catalytic activity">
    <reaction evidence="12">
        <text>leukotriene C4(in) + ATP + H2O = leukotriene C4(out) + ADP + phosphate + H(+)</text>
        <dbReference type="Rhea" id="RHEA:38963"/>
        <dbReference type="ChEBI" id="CHEBI:15377"/>
        <dbReference type="ChEBI" id="CHEBI:15378"/>
        <dbReference type="ChEBI" id="CHEBI:30616"/>
        <dbReference type="ChEBI" id="CHEBI:43474"/>
        <dbReference type="ChEBI" id="CHEBI:57973"/>
        <dbReference type="ChEBI" id="CHEBI:456216"/>
    </reaction>
    <physiologicalReaction direction="left-to-right" evidence="12">
        <dbReference type="Rhea" id="RHEA:38964"/>
    </physiologicalReaction>
</comment>
<comment type="caution">
    <text evidence="17">The sequence shown here is derived from an EMBL/GenBank/DDBJ whole genome shotgun (WGS) entry which is preliminary data.</text>
</comment>
<dbReference type="CDD" id="cd03244">
    <property type="entry name" value="ABCC_MRP_domain2"/>
    <property type="match status" value="1"/>
</dbReference>
<keyword evidence="14" id="KW-0732">Signal</keyword>
<dbReference type="InterPro" id="IPR027417">
    <property type="entry name" value="P-loop_NTPase"/>
</dbReference>
<keyword evidence="10 13" id="KW-0472">Membrane</keyword>
<feature type="domain" description="ABC transporter" evidence="15">
    <location>
        <begin position="1102"/>
        <end position="1336"/>
    </location>
</feature>
<evidence type="ECO:0000313" key="17">
    <source>
        <dbReference type="EMBL" id="KAK7486632.1"/>
    </source>
</evidence>
<feature type="transmembrane region" description="Helical" evidence="13">
    <location>
        <begin position="1012"/>
        <end position="1030"/>
    </location>
</feature>
<feature type="domain" description="ABC transporter" evidence="15">
    <location>
        <begin position="440"/>
        <end position="696"/>
    </location>
</feature>
<feature type="transmembrane region" description="Helical" evidence="13">
    <location>
        <begin position="823"/>
        <end position="845"/>
    </location>
</feature>
<evidence type="ECO:0000256" key="12">
    <source>
        <dbReference type="ARBA" id="ARBA00047523"/>
    </source>
</evidence>
<organism evidence="17 18">
    <name type="scientific">Batillaria attramentaria</name>
    <dbReference type="NCBI Taxonomy" id="370345"/>
    <lineage>
        <taxon>Eukaryota</taxon>
        <taxon>Metazoa</taxon>
        <taxon>Spiralia</taxon>
        <taxon>Lophotrochozoa</taxon>
        <taxon>Mollusca</taxon>
        <taxon>Gastropoda</taxon>
        <taxon>Caenogastropoda</taxon>
        <taxon>Sorbeoconcha</taxon>
        <taxon>Cerithioidea</taxon>
        <taxon>Batillariidae</taxon>
        <taxon>Batillaria</taxon>
    </lineage>
</organism>
<dbReference type="Gene3D" id="1.20.1560.10">
    <property type="entry name" value="ABC transporter type 1, transmembrane domain"/>
    <property type="match status" value="2"/>
</dbReference>
<keyword evidence="18" id="KW-1185">Reference proteome</keyword>
<dbReference type="Pfam" id="PF00005">
    <property type="entry name" value="ABC_tran"/>
    <property type="match status" value="2"/>
</dbReference>
<keyword evidence="7" id="KW-0547">Nucleotide-binding</keyword>
<evidence type="ECO:0000256" key="7">
    <source>
        <dbReference type="ARBA" id="ARBA00022741"/>
    </source>
</evidence>
<evidence type="ECO:0000256" key="5">
    <source>
        <dbReference type="ARBA" id="ARBA00022692"/>
    </source>
</evidence>
<accession>A0ABD0KHV9</accession>
<feature type="transmembrane region" description="Helical" evidence="13">
    <location>
        <begin position="396"/>
        <end position="414"/>
    </location>
</feature>
<protein>
    <recommendedName>
        <fullName evidence="11">ABC-type glutathione-S-conjugate transporter</fullName>
        <ecNumber evidence="11">7.6.2.3</ecNumber>
    </recommendedName>
</protein>
<dbReference type="Gene3D" id="3.40.50.300">
    <property type="entry name" value="P-loop containing nucleotide triphosphate hydrolases"/>
    <property type="match status" value="2"/>
</dbReference>
<evidence type="ECO:0000256" key="11">
    <source>
        <dbReference type="ARBA" id="ARBA00024220"/>
    </source>
</evidence>
<keyword evidence="8" id="KW-0067">ATP-binding</keyword>
<feature type="transmembrane region" description="Helical" evidence="13">
    <location>
        <begin position="896"/>
        <end position="917"/>
    </location>
</feature>
<evidence type="ECO:0000256" key="13">
    <source>
        <dbReference type="SAM" id="Phobius"/>
    </source>
</evidence>
<feature type="signal peptide" evidence="14">
    <location>
        <begin position="1"/>
        <end position="20"/>
    </location>
</feature>
<feature type="non-terminal residue" evidence="17">
    <location>
        <position position="1"/>
    </location>
</feature>
<name>A0ABD0KHV9_9CAEN</name>
<feature type="transmembrane region" description="Helical" evidence="13">
    <location>
        <begin position="33"/>
        <end position="51"/>
    </location>
</feature>
<feature type="transmembrane region" description="Helical" evidence="13">
    <location>
        <begin position="63"/>
        <end position="85"/>
    </location>
</feature>
<feature type="transmembrane region" description="Helical" evidence="13">
    <location>
        <begin position="773"/>
        <end position="795"/>
    </location>
</feature>
<evidence type="ECO:0000256" key="10">
    <source>
        <dbReference type="ARBA" id="ARBA00023136"/>
    </source>
</evidence>
<dbReference type="PROSITE" id="PS50929">
    <property type="entry name" value="ABC_TM1F"/>
    <property type="match status" value="2"/>
</dbReference>
<evidence type="ECO:0000256" key="6">
    <source>
        <dbReference type="ARBA" id="ARBA00022737"/>
    </source>
</evidence>
<evidence type="ECO:0000259" key="16">
    <source>
        <dbReference type="PROSITE" id="PS50929"/>
    </source>
</evidence>
<evidence type="ECO:0000256" key="3">
    <source>
        <dbReference type="ARBA" id="ARBA00022448"/>
    </source>
</evidence>
<dbReference type="GO" id="GO:0005774">
    <property type="term" value="C:vacuolar membrane"/>
    <property type="evidence" value="ECO:0007669"/>
    <property type="project" value="UniProtKB-SubCell"/>
</dbReference>
<dbReference type="GO" id="GO:0005524">
    <property type="term" value="F:ATP binding"/>
    <property type="evidence" value="ECO:0007669"/>
    <property type="project" value="UniProtKB-KW"/>
</dbReference>
<feature type="chain" id="PRO_5044815182" description="ABC-type glutathione-S-conjugate transporter" evidence="14">
    <location>
        <begin position="21"/>
        <end position="1341"/>
    </location>
</feature>
<keyword evidence="9 13" id="KW-1133">Transmembrane helix</keyword>
<dbReference type="CDD" id="cd18595">
    <property type="entry name" value="ABC_6TM_MRP1_2_3_6_D1_like"/>
    <property type="match status" value="1"/>
</dbReference>
<feature type="domain" description="ABC transmembrane type-1" evidence="16">
    <location>
        <begin position="264"/>
        <end position="471"/>
    </location>
</feature>
<dbReference type="PROSITE" id="PS00211">
    <property type="entry name" value="ABC_TRANSPORTER_1"/>
    <property type="match status" value="2"/>
</dbReference>
<feature type="transmembrane region" description="Helical" evidence="13">
    <location>
        <begin position="923"/>
        <end position="943"/>
    </location>
</feature>
<dbReference type="Pfam" id="PF00664">
    <property type="entry name" value="ABC_membrane"/>
    <property type="match status" value="2"/>
</dbReference>
<dbReference type="EC" id="7.6.2.3" evidence="11"/>
<feature type="domain" description="ABC transmembrane type-1" evidence="16">
    <location>
        <begin position="775"/>
        <end position="1065"/>
    </location>
</feature>
<reference evidence="17 18" key="1">
    <citation type="journal article" date="2023" name="Sci. Data">
        <title>Genome assembly of the Korean intertidal mud-creeper Batillaria attramentaria.</title>
        <authorList>
            <person name="Patra A.K."/>
            <person name="Ho P.T."/>
            <person name="Jun S."/>
            <person name="Lee S.J."/>
            <person name="Kim Y."/>
            <person name="Won Y.J."/>
        </authorList>
    </citation>
    <scope>NUCLEOTIDE SEQUENCE [LARGE SCALE GENOMIC DNA]</scope>
    <source>
        <strain evidence="17">Wonlab-2016</strain>
    </source>
</reference>
<dbReference type="PANTHER" id="PTHR24223">
    <property type="entry name" value="ATP-BINDING CASSETTE SUB-FAMILY C"/>
    <property type="match status" value="1"/>
</dbReference>
<evidence type="ECO:0000256" key="4">
    <source>
        <dbReference type="ARBA" id="ARBA00022554"/>
    </source>
</evidence>
<sequence>VLASLLVMALLAEFLVRVSDHRQQGVSLVQADVFAPVVLAGTVLLSCWLVVLERRRSFITSGVLFIFWVLLAVTQAVPFYTLILLKEYDNSILKFSLFYIQYTCFLMQIVVHCFAEKPLRPYQPVKAPCPETEASFLSRLTFWWANRLLLQGYSTPLTEEVMTDLHPRDKSSTVVPEFLRNWSKELSTARTERQLSSHKRGRRSSFYAINGPALDNLDETTPLVVSIRGAESNAKRSGRPQASLLKVLCKTFGVKLLLAQLWKLFYDVLLLSNPLILGQLISFTENPTNPQWNGFVLSLALFLSLQLQSFLFHQTWHYSTSVSLRLRASLISAIFRKALTMNTQARRESPVGEVVNLMSVDTEHIQGMIRYLWTLWSSPLQICVSLYLLFNLLGAAMVAGLAVLILLIPVNGLVMSKLGALMEKLMLHKDKRLKLINEVLNGMKILKLYAWEPSFSKMISEVRDEEMNVSLVTFFTYIYTVDDHYLSPHTAFVAISLLNILRFAINFAPMILTDIIKAVISARRINRFLSHDDLAPDIISRTSDSSSGQVGSGKSSLVSALIGDMEKVSGELKVKADLDILPAGDLTEIGERGINLSGGQKQRVSLARALYSDADVYLLDSPLSAVDSHVGKYIFEEVISRDGLLKRKTRILVTHGVHWLPMVDQVIVMSAGKVSEVGTFEELLSHNGVFAHFLKTHFLVEAADEKVDDPEGEDRNRIFDMLSPSTSTVVSGATKEKEEKKEIPDVVEDKLIEEEKVRWDVFKMYAHSAGYGFTLLVIIVYILYEAGAVLANIWLSLWTDDPDLNNLTAFPANSSERLDRNNYYLGMYGAFGAAQTICVLIYSVVDSVRTVHASKHLHKKMLHRVVRAPMAFFDTTPVGRIVNRFSQDISTIDTELPLTFIMGLDSLCIVVSTLVVISYSTPIFMVAILPLFAVYLTVQRFYIPTSRQLKRLESKTRSPIYNYFSETISGASVIRAYGRQSSFIEESERRVDLNQMFGFASYSANRWLGFRLEFVGNLVILLASTVAVALRDSISGGIIGLSVSYALEITTNLSWLVRMISDLETQVVSVERVKEYTEIAHEAPWQNHHHRPPPNWPQYGLVRADNLSLRYRPGLDLVLKDVSFLIQGGEKVGIVGRTGAGKSSLTLAMFRLIEPAGGQIYVDNMNIADLGLHDLRTRITILPQDPVIFAGTLRVNLDPFEEYSDDQLWMALQHAHLREFVETLPEKLEYECGEGGENLSVGQRQLLCLARSLLRKTKILILDEATAAVDVETDNLIQRTIRTEFADSTVLTIAHRLNTVMDYDRILVLDKGRTVEFDSPANLLKNSDGIFFQMAKSAGLA</sequence>
<dbReference type="SUPFAM" id="SSF90123">
    <property type="entry name" value="ABC transporter transmembrane region"/>
    <property type="match status" value="2"/>
</dbReference>
<dbReference type="InterPro" id="IPR017871">
    <property type="entry name" value="ABC_transporter-like_CS"/>
</dbReference>
<dbReference type="PROSITE" id="PS50893">
    <property type="entry name" value="ABC_TRANSPORTER_2"/>
    <property type="match status" value="2"/>
</dbReference>
<dbReference type="InterPro" id="IPR050173">
    <property type="entry name" value="ABC_transporter_C-like"/>
</dbReference>
<dbReference type="SUPFAM" id="SSF52540">
    <property type="entry name" value="P-loop containing nucleoside triphosphate hydrolases"/>
    <property type="match status" value="2"/>
</dbReference>
<evidence type="ECO:0000256" key="14">
    <source>
        <dbReference type="SAM" id="SignalP"/>
    </source>
</evidence>
<comment type="similarity">
    <text evidence="2">Belongs to the ABC transporter superfamily. ABCC family. Conjugate transporter (TC 3.A.1.208) subfamily.</text>
</comment>
<dbReference type="CDD" id="cd18603">
    <property type="entry name" value="ABC_6TM_MRP1_2_3_6_D2_like"/>
    <property type="match status" value="1"/>
</dbReference>
<evidence type="ECO:0000313" key="18">
    <source>
        <dbReference type="Proteomes" id="UP001519460"/>
    </source>
</evidence>
<evidence type="ECO:0000256" key="8">
    <source>
        <dbReference type="ARBA" id="ARBA00022840"/>
    </source>
</evidence>
<dbReference type="FunFam" id="1.20.1560.10:FF:000020">
    <property type="entry name" value="ABC metal ion transporter"/>
    <property type="match status" value="1"/>
</dbReference>
<feature type="transmembrane region" description="Helical" evidence="13">
    <location>
        <begin position="97"/>
        <end position="115"/>
    </location>
</feature>
<keyword evidence="3" id="KW-0813">Transport</keyword>
<dbReference type="SMART" id="SM00382">
    <property type="entry name" value="AAA"/>
    <property type="match status" value="2"/>
</dbReference>
<dbReference type="InterPro" id="IPR011527">
    <property type="entry name" value="ABC1_TM_dom"/>
</dbReference>
<evidence type="ECO:0000259" key="15">
    <source>
        <dbReference type="PROSITE" id="PS50893"/>
    </source>
</evidence>
<dbReference type="InterPro" id="IPR003439">
    <property type="entry name" value="ABC_transporter-like_ATP-bd"/>
</dbReference>
<evidence type="ECO:0000256" key="1">
    <source>
        <dbReference type="ARBA" id="ARBA00004128"/>
    </source>
</evidence>
<keyword evidence="6" id="KW-0677">Repeat</keyword>